<dbReference type="OrthoDB" id="594804at2759"/>
<dbReference type="Pfam" id="PF24758">
    <property type="entry name" value="LRR_At5g56370"/>
    <property type="match status" value="1"/>
</dbReference>
<reference evidence="2" key="1">
    <citation type="submission" date="2020-07" db="EMBL/GenBank/DDBJ databases">
        <title>Ethylene signaling mediates host invasion by parasitic plants.</title>
        <authorList>
            <person name="Yoshida S."/>
        </authorList>
    </citation>
    <scope>NUCLEOTIDE SEQUENCE</scope>
    <source>
        <strain evidence="2">Okayama</strain>
    </source>
</reference>
<feature type="non-terminal residue" evidence="2">
    <location>
        <position position="1"/>
    </location>
</feature>
<name>A0A830BXW5_9LAMI</name>
<evidence type="ECO:0000259" key="1">
    <source>
        <dbReference type="Pfam" id="PF24758"/>
    </source>
</evidence>
<evidence type="ECO:0000313" key="3">
    <source>
        <dbReference type="Proteomes" id="UP000653305"/>
    </source>
</evidence>
<dbReference type="Gene3D" id="3.80.10.10">
    <property type="entry name" value="Ribonuclease Inhibitor"/>
    <property type="match status" value="1"/>
</dbReference>
<dbReference type="PANTHER" id="PTHR31900">
    <property type="entry name" value="F-BOX/RNI SUPERFAMILY PROTEIN-RELATED"/>
    <property type="match status" value="1"/>
</dbReference>
<accession>A0A830BXW5</accession>
<gene>
    <name evidence="2" type="ORF">PHJA_001441000</name>
</gene>
<protein>
    <submittedName>
        <fullName evidence="2">F-box protein at4g22280</fullName>
    </submittedName>
</protein>
<dbReference type="EMBL" id="BMAC01000297">
    <property type="protein sequence ID" value="GFP92967.1"/>
    <property type="molecule type" value="Genomic_DNA"/>
</dbReference>
<organism evidence="2 3">
    <name type="scientific">Phtheirospermum japonicum</name>
    <dbReference type="NCBI Taxonomy" id="374723"/>
    <lineage>
        <taxon>Eukaryota</taxon>
        <taxon>Viridiplantae</taxon>
        <taxon>Streptophyta</taxon>
        <taxon>Embryophyta</taxon>
        <taxon>Tracheophyta</taxon>
        <taxon>Spermatophyta</taxon>
        <taxon>Magnoliopsida</taxon>
        <taxon>eudicotyledons</taxon>
        <taxon>Gunneridae</taxon>
        <taxon>Pentapetalae</taxon>
        <taxon>asterids</taxon>
        <taxon>lamiids</taxon>
        <taxon>Lamiales</taxon>
        <taxon>Orobanchaceae</taxon>
        <taxon>Orobanchaceae incertae sedis</taxon>
        <taxon>Phtheirospermum</taxon>
    </lineage>
</organism>
<dbReference type="InterPro" id="IPR055411">
    <property type="entry name" value="LRR_FXL15/At3g58940/PEG3-like"/>
</dbReference>
<dbReference type="PANTHER" id="PTHR31900:SF34">
    <property type="entry name" value="EMB|CAB62440.1-RELATED"/>
    <property type="match status" value="1"/>
</dbReference>
<feature type="domain" description="F-box/LRR-repeat protein 15/At3g58940/PEG3-like LRR" evidence="1">
    <location>
        <begin position="5"/>
        <end position="94"/>
    </location>
</feature>
<dbReference type="InterPro" id="IPR032675">
    <property type="entry name" value="LRR_dom_sf"/>
</dbReference>
<keyword evidence="3" id="KW-1185">Reference proteome</keyword>
<dbReference type="SUPFAM" id="SSF52047">
    <property type="entry name" value="RNI-like"/>
    <property type="match status" value="1"/>
</dbReference>
<evidence type="ECO:0000313" key="2">
    <source>
        <dbReference type="EMBL" id="GFP92967.1"/>
    </source>
</evidence>
<dbReference type="Proteomes" id="UP000653305">
    <property type="component" value="Unassembled WGS sequence"/>
</dbReference>
<comment type="caution">
    <text evidence="2">The sequence shown here is derived from an EMBL/GenBank/DDBJ whole genome shotgun (WGS) entry which is preliminary data.</text>
</comment>
<sequence length="210" mass="24121">NGDVFLPNLKNLCLYYIDYDVNEALPHLLSGCPVLEELTIDRTSYRELGCLDISSPTIKRLTVNFPFHSYEFDKVDYSVKINAPALEYLKIDDCSYKHLSISPMTTSLIELDICLNTYLMHESYSYIHAMAKFLEEHACVYSLRTIRINQFGGTEHEFGMVECLLKNHGSLKRMEIYSQSYGIGSKAKCDALQRISQFHRGSKECELAIY</sequence>
<dbReference type="InterPro" id="IPR050232">
    <property type="entry name" value="FBL13/AtMIF1-like"/>
</dbReference>
<proteinExistence type="predicted"/>
<dbReference type="AlphaFoldDB" id="A0A830BXW5"/>